<keyword evidence="9" id="KW-1185">Reference proteome</keyword>
<name>A0ABM4K956_EQUPR</name>
<dbReference type="Pfam" id="PF05729">
    <property type="entry name" value="NACHT"/>
    <property type="match status" value="1"/>
</dbReference>
<keyword evidence="3" id="KW-0433">Leucine-rich repeat</keyword>
<dbReference type="GeneID" id="103553019"/>
<keyword evidence="2" id="KW-0963">Cytoplasm</keyword>
<feature type="domain" description="NACHT" evidence="8">
    <location>
        <begin position="139"/>
        <end position="269"/>
    </location>
</feature>
<dbReference type="InterPro" id="IPR032675">
    <property type="entry name" value="LRR_dom_sf"/>
</dbReference>
<dbReference type="Gene3D" id="3.40.50.300">
    <property type="entry name" value="P-loop containing nucleotide triphosphate hydrolases"/>
    <property type="match status" value="1"/>
</dbReference>
<feature type="region of interest" description="Disordered" evidence="7">
    <location>
        <begin position="1"/>
        <end position="59"/>
    </location>
</feature>
<keyword evidence="4" id="KW-0677">Repeat</keyword>
<dbReference type="PANTHER" id="PTHR24106">
    <property type="entry name" value="NACHT, LRR AND CARD DOMAINS-CONTAINING"/>
    <property type="match status" value="1"/>
</dbReference>
<dbReference type="Pfam" id="PF13516">
    <property type="entry name" value="LRR_6"/>
    <property type="match status" value="12"/>
</dbReference>
<dbReference type="SUPFAM" id="SSF52047">
    <property type="entry name" value="RNI-like"/>
    <property type="match status" value="2"/>
</dbReference>
<dbReference type="InterPro" id="IPR027417">
    <property type="entry name" value="P-loop_NTPase"/>
</dbReference>
<dbReference type="SMART" id="SM00368">
    <property type="entry name" value="LRR_RI"/>
    <property type="match status" value="13"/>
</dbReference>
<dbReference type="Pfam" id="PF17779">
    <property type="entry name" value="WHD_NOD2"/>
    <property type="match status" value="1"/>
</dbReference>
<evidence type="ECO:0000259" key="8">
    <source>
        <dbReference type="PROSITE" id="PS50837"/>
    </source>
</evidence>
<dbReference type="InterPro" id="IPR041075">
    <property type="entry name" value="NOD1/2_WH"/>
</dbReference>
<evidence type="ECO:0000256" key="5">
    <source>
        <dbReference type="ARBA" id="ARBA00022741"/>
    </source>
</evidence>
<evidence type="ECO:0000256" key="3">
    <source>
        <dbReference type="ARBA" id="ARBA00022614"/>
    </source>
</evidence>
<dbReference type="InterPro" id="IPR051261">
    <property type="entry name" value="NLR"/>
</dbReference>
<dbReference type="InterPro" id="IPR001611">
    <property type="entry name" value="Leu-rich_rpt"/>
</dbReference>
<dbReference type="InterPro" id="IPR041267">
    <property type="entry name" value="NLRP_HD2"/>
</dbReference>
<evidence type="ECO:0000256" key="2">
    <source>
        <dbReference type="ARBA" id="ARBA00022490"/>
    </source>
</evidence>
<evidence type="ECO:0000313" key="10">
    <source>
        <dbReference type="RefSeq" id="XP_070424723.1"/>
    </source>
</evidence>
<evidence type="ECO:0000313" key="9">
    <source>
        <dbReference type="Proteomes" id="UP001652662"/>
    </source>
</evidence>
<dbReference type="RefSeq" id="XP_070424723.1">
    <property type="nucleotide sequence ID" value="XM_070568622.1"/>
</dbReference>
<reference evidence="10" key="1">
    <citation type="submission" date="2025-08" db="UniProtKB">
        <authorList>
            <consortium name="RefSeq"/>
        </authorList>
    </citation>
    <scope>IDENTIFICATION</scope>
    <source>
        <tissue evidence="10">Blood</tissue>
    </source>
</reference>
<protein>
    <submittedName>
        <fullName evidence="10">NLR family CARD domain-containing protein 3 isoform X2</fullName>
    </submittedName>
</protein>
<evidence type="ECO:0000256" key="7">
    <source>
        <dbReference type="SAM" id="MobiDB-lite"/>
    </source>
</evidence>
<proteinExistence type="predicted"/>
<evidence type="ECO:0000256" key="6">
    <source>
        <dbReference type="ARBA" id="ARBA00022840"/>
    </source>
</evidence>
<dbReference type="CDD" id="cd00116">
    <property type="entry name" value="LRR_RI"/>
    <property type="match status" value="1"/>
</dbReference>
<evidence type="ECO:0000256" key="1">
    <source>
        <dbReference type="ARBA" id="ARBA00004496"/>
    </source>
</evidence>
<gene>
    <name evidence="10" type="primary">NLRC3</name>
</gene>
<keyword evidence="5" id="KW-0547">Nucleotide-binding</keyword>
<organism evidence="9 10">
    <name type="scientific">Equus przewalskii</name>
    <name type="common">Przewalski's horse</name>
    <name type="synonym">Equus caballus przewalskii</name>
    <dbReference type="NCBI Taxonomy" id="9798"/>
    <lineage>
        <taxon>Eukaryota</taxon>
        <taxon>Metazoa</taxon>
        <taxon>Chordata</taxon>
        <taxon>Craniata</taxon>
        <taxon>Vertebrata</taxon>
        <taxon>Euteleostomi</taxon>
        <taxon>Mammalia</taxon>
        <taxon>Eutheria</taxon>
        <taxon>Laurasiatheria</taxon>
        <taxon>Perissodactyla</taxon>
        <taxon>Equidae</taxon>
        <taxon>Equus</taxon>
    </lineage>
</organism>
<dbReference type="Pfam" id="PF17776">
    <property type="entry name" value="NLRC4_HD2"/>
    <property type="match status" value="1"/>
</dbReference>
<keyword evidence="6" id="KW-0067">ATP-binding</keyword>
<comment type="subcellular location">
    <subcellularLocation>
        <location evidence="1">Cytoplasm</location>
    </subcellularLocation>
</comment>
<sequence length="1035" mass="111490">MRKQEVRTGGETGQGHSASSPAEQVKALVDLLAGKGGQGSLAPQTPDRALDSPLGPHSNDWRIQKHREALLSRVRGSPELGSPSPRLSSLLLVEGLTDLQLKEHDFTQVEATRGGWRSTKTIALDRLFLPLSRVSIPPRISITIGVAGVGKTTLVRDFVCLWARGQVGKDFSLVLPLSFRDLNPHEKLSADRLVRSVFPHIGELGLAGATRVLLILDGLDECKTPLDFSNTVACTDPKKEIQVDHLITNIIRGNLFPEVSVWVTSRPSAAGQIPGGLVDRMTEIRGFNDEEIQVCLEQLFPEDQVLLGWVLSQVQADRALYLMCTIPAFCRLTGLALGHLCRNKPEPQDTELWPPRTLCELYSWYFRMALGGEGQEKGKASPRIEQLAHGGRKMVGTLGRLAFHGLVKKKYVFYEPDLKAFGVDLALLQSALCSCFLQREESLASSAAYCFTHLSLQEFVAATYYYSASKKAIFDLFTEGGVSWPRLGFLTHFRGAAQRAMQAEDGRLDVFLRFLSGLLSPRVNALLAGSLLAQGEHQGYRAQVAELLQGCLRHDTAVCARAINVLHCLHELQHTELARGVEEALESGGLARLTGPHHRTALAYLLQVSDTCAQEVNLSLHLSQGVLQSLLPQLLYCRSLRLDTNQFQDPVMELLGSVLSGKDCRIQRISLAENQISNKGAKALARSLLVNRSLTTLDLRSNSIGPQGAKALADALKINRTLASLSLQSNTIRDDGARSIAEALGTNRTLSVLHLQKNTIGPVGTQRMADALKQNKSLKELMFSSNSMGDGGAKALAEALKVNQGLENLDLQSNSISDAGVAALMGALCTNQTLLSLNLRENSISPEGAQDLAHALCTNSTLKNLDLQWNFIQAGAAKALGQALQLNRSLTSLDLQENAIGDEGASAVASALKANTALTALYLQVASIGAPGAQALGEALAVNRTLEILDLRGNTIGVAGAKALANALKVNSSLRRLNLQENSLGMDGAICVATALSGNHGLQHINLQGNHIGESGARMISEAIKTNAPSCTVEM</sequence>
<accession>A0ABM4K956</accession>
<dbReference type="InterPro" id="IPR007111">
    <property type="entry name" value="NACHT_NTPase"/>
</dbReference>
<dbReference type="Proteomes" id="UP001652662">
    <property type="component" value="Chromosome 12"/>
</dbReference>
<evidence type="ECO:0000256" key="4">
    <source>
        <dbReference type="ARBA" id="ARBA00022737"/>
    </source>
</evidence>
<dbReference type="PROSITE" id="PS50837">
    <property type="entry name" value="NACHT"/>
    <property type="match status" value="1"/>
</dbReference>
<dbReference type="Gene3D" id="3.80.10.10">
    <property type="entry name" value="Ribonuclease Inhibitor"/>
    <property type="match status" value="4"/>
</dbReference>